<protein>
    <submittedName>
        <fullName evidence="1">Uncharacterized protein</fullName>
    </submittedName>
</protein>
<organism evidence="1 2">
    <name type="scientific">Sphaerodactylus townsendi</name>
    <dbReference type="NCBI Taxonomy" id="933632"/>
    <lineage>
        <taxon>Eukaryota</taxon>
        <taxon>Metazoa</taxon>
        <taxon>Chordata</taxon>
        <taxon>Craniata</taxon>
        <taxon>Vertebrata</taxon>
        <taxon>Euteleostomi</taxon>
        <taxon>Lepidosauria</taxon>
        <taxon>Squamata</taxon>
        <taxon>Bifurcata</taxon>
        <taxon>Gekkota</taxon>
        <taxon>Sphaerodactylidae</taxon>
        <taxon>Sphaerodactylus</taxon>
    </lineage>
</organism>
<keyword evidence="2" id="KW-1185">Reference proteome</keyword>
<accession>A0ACB8EXL3</accession>
<name>A0ACB8EXL3_9SAUR</name>
<dbReference type="EMBL" id="CM037625">
    <property type="protein sequence ID" value="KAH7997532.1"/>
    <property type="molecule type" value="Genomic_DNA"/>
</dbReference>
<sequence>MNGSVIMYPSRPMFRGGAAFPRSHEGNVTESMPQLPVVDNTYSRGRTFLSADRMQRLQKMVEKPPGSMQQDSCISTSTLSSMFRGLGFERSHKLPLGRGILGRGMSDIEVKPKVELTGQTALMQSRAGPAGDCKVERILLGRGRTLDLKEGETPFVALGRSAMGLGRAHGNTSALNAAVLQSAPLKKPSSEVPVAVSEAQLARNEILIHYFTYALILSESH</sequence>
<evidence type="ECO:0000313" key="1">
    <source>
        <dbReference type="EMBL" id="KAH7997532.1"/>
    </source>
</evidence>
<proteinExistence type="predicted"/>
<evidence type="ECO:0000313" key="2">
    <source>
        <dbReference type="Proteomes" id="UP000827872"/>
    </source>
</evidence>
<gene>
    <name evidence="1" type="ORF">K3G42_001106</name>
</gene>
<reference evidence="1" key="1">
    <citation type="submission" date="2021-08" db="EMBL/GenBank/DDBJ databases">
        <title>The first chromosome-level gecko genome reveals the dynamic sex chromosomes of Neotropical dwarf geckos (Sphaerodactylidae: Sphaerodactylus).</title>
        <authorList>
            <person name="Pinto B.J."/>
            <person name="Keating S.E."/>
            <person name="Gamble T."/>
        </authorList>
    </citation>
    <scope>NUCLEOTIDE SEQUENCE</scope>
    <source>
        <strain evidence="1">TG3544</strain>
    </source>
</reference>
<dbReference type="Proteomes" id="UP000827872">
    <property type="component" value="Linkage Group LG12"/>
</dbReference>
<comment type="caution">
    <text evidence="1">The sequence shown here is derived from an EMBL/GenBank/DDBJ whole genome shotgun (WGS) entry which is preliminary data.</text>
</comment>